<dbReference type="GO" id="GO:0000209">
    <property type="term" value="P:protein polyubiquitination"/>
    <property type="evidence" value="ECO:0007669"/>
    <property type="project" value="TreeGrafter"/>
</dbReference>
<dbReference type="OrthoDB" id="20295at2759"/>
<organism evidence="6 7">
    <name type="scientific">Laodelphax striatellus</name>
    <name type="common">Small brown planthopper</name>
    <name type="synonym">Delphax striatella</name>
    <dbReference type="NCBI Taxonomy" id="195883"/>
    <lineage>
        <taxon>Eukaryota</taxon>
        <taxon>Metazoa</taxon>
        <taxon>Ecdysozoa</taxon>
        <taxon>Arthropoda</taxon>
        <taxon>Hexapoda</taxon>
        <taxon>Insecta</taxon>
        <taxon>Pterygota</taxon>
        <taxon>Neoptera</taxon>
        <taxon>Paraneoptera</taxon>
        <taxon>Hemiptera</taxon>
        <taxon>Auchenorrhyncha</taxon>
        <taxon>Fulgoroidea</taxon>
        <taxon>Delphacidae</taxon>
        <taxon>Criomorphinae</taxon>
        <taxon>Laodelphax</taxon>
    </lineage>
</organism>
<evidence type="ECO:0000256" key="1">
    <source>
        <dbReference type="ARBA" id="ARBA00022723"/>
    </source>
</evidence>
<dbReference type="CDD" id="cd16660">
    <property type="entry name" value="RING-Ubox_RNF37"/>
    <property type="match status" value="1"/>
</dbReference>
<evidence type="ECO:0000256" key="2">
    <source>
        <dbReference type="ARBA" id="ARBA00022771"/>
    </source>
</evidence>
<dbReference type="SUPFAM" id="SSF57850">
    <property type="entry name" value="RING/U-box"/>
    <property type="match status" value="2"/>
</dbReference>
<evidence type="ECO:0000256" key="3">
    <source>
        <dbReference type="ARBA" id="ARBA00022833"/>
    </source>
</evidence>
<feature type="region of interest" description="Disordered" evidence="4">
    <location>
        <begin position="342"/>
        <end position="365"/>
    </location>
</feature>
<evidence type="ECO:0000256" key="4">
    <source>
        <dbReference type="SAM" id="MobiDB-lite"/>
    </source>
</evidence>
<dbReference type="Proteomes" id="UP000291343">
    <property type="component" value="Unassembled WGS sequence"/>
</dbReference>
<dbReference type="Pfam" id="PF04564">
    <property type="entry name" value="U-box"/>
    <property type="match status" value="1"/>
</dbReference>
<sequence>MLIDFCNEGLVESIWCSVSESDGCSVKNLISLNYIEKQTGFRAERFIRPPVSIYIKFVEQISIDHVVLLSSNGAQVSSGIELFTGDTTLVDSFLCKAFLNNETGFIFHRFNKNNFKKSHENLLKQPFRTSRYVNVRYLKVNIIKTKNSTIPALKRIEVWGSLSNTCSEQIKNKILGIWLKIETPYSEPVSNKRRKTNVESQATDSNQSNVCEIIPEEFLDVITNELMEIPMVLPSGKIVDLKTLERYNAEQEKYGRSANDPFTGKIYTDISKPVYSSSLKLRIDEFLARNCDIEFLKHSSRTVGLPTGGAKVCRLVSKNTDSELYSNSSKLGSDYTTHIREDDTLTNGNQQPTFFNSTQNNSSASKEKSCSKLSISSFDSLKSDSLNESLKRFASKSTLKKHTDFERNSCSVCGTEDNLYRIPCKHHMCRSCITVELAKEGSKCLKCFTPFKSSDIVRTHSSTMTSSYRIT</sequence>
<dbReference type="InterPro" id="IPR045696">
    <property type="entry name" value="Ubox5_N"/>
</dbReference>
<feature type="compositionally biased region" description="Polar residues" evidence="4">
    <location>
        <begin position="345"/>
        <end position="364"/>
    </location>
</feature>
<dbReference type="InterPro" id="IPR017907">
    <property type="entry name" value="Znf_RING_CS"/>
</dbReference>
<evidence type="ECO:0000313" key="7">
    <source>
        <dbReference type="Proteomes" id="UP000291343"/>
    </source>
</evidence>
<accession>A0A482X3E1</accession>
<dbReference type="GO" id="GO:0034450">
    <property type="term" value="F:ubiquitin-ubiquitin ligase activity"/>
    <property type="evidence" value="ECO:0007669"/>
    <property type="project" value="TreeGrafter"/>
</dbReference>
<dbReference type="AlphaFoldDB" id="A0A482X3E1"/>
<dbReference type="Pfam" id="PF19318">
    <property type="entry name" value="DUF5918"/>
    <property type="match status" value="2"/>
</dbReference>
<reference evidence="6 7" key="1">
    <citation type="journal article" date="2017" name="Gigascience">
        <title>Genome sequence of the small brown planthopper, Laodelphax striatellus.</title>
        <authorList>
            <person name="Zhu J."/>
            <person name="Jiang F."/>
            <person name="Wang X."/>
            <person name="Yang P."/>
            <person name="Bao Y."/>
            <person name="Zhao W."/>
            <person name="Wang W."/>
            <person name="Lu H."/>
            <person name="Wang Q."/>
            <person name="Cui N."/>
            <person name="Li J."/>
            <person name="Chen X."/>
            <person name="Luo L."/>
            <person name="Yu J."/>
            <person name="Kang L."/>
            <person name="Cui F."/>
        </authorList>
    </citation>
    <scope>NUCLEOTIDE SEQUENCE [LARGE SCALE GENOMIC DNA]</scope>
    <source>
        <strain evidence="6">Lst14</strain>
    </source>
</reference>
<protein>
    <recommendedName>
        <fullName evidence="5">U-box domain-containing protein</fullName>
    </recommendedName>
</protein>
<gene>
    <name evidence="6" type="ORF">LSTR_LSTR011195</name>
</gene>
<proteinExistence type="predicted"/>
<dbReference type="InParanoid" id="A0A482X3E1"/>
<evidence type="ECO:0000313" key="6">
    <source>
        <dbReference type="EMBL" id="RZF40425.1"/>
    </source>
</evidence>
<dbReference type="FunCoup" id="A0A482X3E1">
    <property type="interactions" value="1329"/>
</dbReference>
<dbReference type="PROSITE" id="PS51698">
    <property type="entry name" value="U_BOX"/>
    <property type="match status" value="1"/>
</dbReference>
<dbReference type="InterPro" id="IPR039847">
    <property type="entry name" value="Ubox5"/>
</dbReference>
<dbReference type="InterPro" id="IPR003613">
    <property type="entry name" value="Ubox_domain"/>
</dbReference>
<dbReference type="GO" id="GO:0008270">
    <property type="term" value="F:zinc ion binding"/>
    <property type="evidence" value="ECO:0007669"/>
    <property type="project" value="UniProtKB-KW"/>
</dbReference>
<feature type="domain" description="U-box" evidence="5">
    <location>
        <begin position="213"/>
        <end position="293"/>
    </location>
</feature>
<dbReference type="InterPro" id="IPR039925">
    <property type="entry name" value="RNF37_RING-Ubox"/>
</dbReference>
<keyword evidence="1" id="KW-0479">Metal-binding</keyword>
<dbReference type="InterPro" id="IPR013083">
    <property type="entry name" value="Znf_RING/FYVE/PHD"/>
</dbReference>
<dbReference type="Gene3D" id="3.30.40.10">
    <property type="entry name" value="Zinc/RING finger domain, C3HC4 (zinc finger)"/>
    <property type="match status" value="2"/>
</dbReference>
<keyword evidence="2" id="KW-0863">Zinc-finger</keyword>
<dbReference type="SMART" id="SM00504">
    <property type="entry name" value="Ubox"/>
    <property type="match status" value="1"/>
</dbReference>
<keyword evidence="3" id="KW-0862">Zinc</keyword>
<dbReference type="STRING" id="195883.A0A482X3E1"/>
<dbReference type="PROSITE" id="PS00518">
    <property type="entry name" value="ZF_RING_1"/>
    <property type="match status" value="1"/>
</dbReference>
<dbReference type="SMR" id="A0A482X3E1"/>
<comment type="caution">
    <text evidence="6">The sequence shown here is derived from an EMBL/GenBank/DDBJ whole genome shotgun (WGS) entry which is preliminary data.</text>
</comment>
<keyword evidence="7" id="KW-1185">Reference proteome</keyword>
<dbReference type="PANTHER" id="PTHR13492">
    <property type="entry name" value="RING FINGER PROTEIN 37"/>
    <property type="match status" value="1"/>
</dbReference>
<name>A0A482X3E1_LAOST</name>
<dbReference type="PANTHER" id="PTHR13492:SF2">
    <property type="entry name" value="RING FINGER PROTEIN 37"/>
    <property type="match status" value="1"/>
</dbReference>
<dbReference type="EMBL" id="QKKF02018245">
    <property type="protein sequence ID" value="RZF40425.1"/>
    <property type="molecule type" value="Genomic_DNA"/>
</dbReference>
<dbReference type="GO" id="GO:0031625">
    <property type="term" value="F:ubiquitin protein ligase binding"/>
    <property type="evidence" value="ECO:0007669"/>
    <property type="project" value="TreeGrafter"/>
</dbReference>
<dbReference type="GO" id="GO:0005634">
    <property type="term" value="C:nucleus"/>
    <property type="evidence" value="ECO:0007669"/>
    <property type="project" value="TreeGrafter"/>
</dbReference>
<evidence type="ECO:0000259" key="5">
    <source>
        <dbReference type="PROSITE" id="PS51698"/>
    </source>
</evidence>